<proteinExistence type="predicted"/>
<evidence type="ECO:0000313" key="1">
    <source>
        <dbReference type="EMBL" id="VFK08744.1"/>
    </source>
</evidence>
<dbReference type="InterPro" id="IPR045459">
    <property type="entry name" value="DUF5908"/>
</dbReference>
<protein>
    <submittedName>
        <fullName evidence="1">Uncharacterized protein</fullName>
    </submittedName>
</protein>
<accession>A0A450VVD9</accession>
<dbReference type="EMBL" id="CAADFK010000004">
    <property type="protein sequence ID" value="VFK08744.1"/>
    <property type="molecule type" value="Genomic_DNA"/>
</dbReference>
<gene>
    <name evidence="1" type="ORF">BECKLPF1236B_GA0070989_100418</name>
</gene>
<name>A0A450VVD9_9GAMM</name>
<sequence length="59" mass="6343">MPVEVKELIIRATAAASDESAADPCNATGGDDTADNDQDALVEACVRQVLEILKKERER</sequence>
<reference evidence="1" key="1">
    <citation type="submission" date="2019-02" db="EMBL/GenBank/DDBJ databases">
        <authorList>
            <person name="Gruber-Vodicka R. H."/>
            <person name="Seah K. B. B."/>
        </authorList>
    </citation>
    <scope>NUCLEOTIDE SEQUENCE</scope>
    <source>
        <strain evidence="1">BECK_S313</strain>
    </source>
</reference>
<dbReference type="Pfam" id="PF19265">
    <property type="entry name" value="DUF5908"/>
    <property type="match status" value="1"/>
</dbReference>
<organism evidence="1">
    <name type="scientific">Candidatus Kentrum sp. LPFa</name>
    <dbReference type="NCBI Taxonomy" id="2126335"/>
    <lineage>
        <taxon>Bacteria</taxon>
        <taxon>Pseudomonadati</taxon>
        <taxon>Pseudomonadota</taxon>
        <taxon>Gammaproteobacteria</taxon>
        <taxon>Candidatus Kentrum</taxon>
    </lineage>
</organism>
<dbReference type="AlphaFoldDB" id="A0A450VVD9"/>